<dbReference type="PANTHER" id="PTHR46825">
    <property type="entry name" value="D-ALANYL-D-ALANINE-CARBOXYPEPTIDASE/ENDOPEPTIDASE AMPH"/>
    <property type="match status" value="1"/>
</dbReference>
<feature type="domain" description="Beta-lactamase-related" evidence="1">
    <location>
        <begin position="15"/>
        <end position="326"/>
    </location>
</feature>
<organism evidence="2 3">
    <name type="scientific">Bombilactobacillus folatiphilus</name>
    <dbReference type="NCBI Taxonomy" id="2923362"/>
    <lineage>
        <taxon>Bacteria</taxon>
        <taxon>Bacillati</taxon>
        <taxon>Bacillota</taxon>
        <taxon>Bacilli</taxon>
        <taxon>Lactobacillales</taxon>
        <taxon>Lactobacillaceae</taxon>
        <taxon>Bombilactobacillus</taxon>
    </lineage>
</organism>
<dbReference type="Pfam" id="PF00144">
    <property type="entry name" value="Beta-lactamase"/>
    <property type="match status" value="1"/>
</dbReference>
<dbReference type="Gene3D" id="3.40.710.10">
    <property type="entry name" value="DD-peptidase/beta-lactamase superfamily"/>
    <property type="match status" value="1"/>
</dbReference>
<proteinExistence type="predicted"/>
<evidence type="ECO:0000313" key="2">
    <source>
        <dbReference type="EMBL" id="UQS81762.1"/>
    </source>
</evidence>
<dbReference type="InterPro" id="IPR012338">
    <property type="entry name" value="Beta-lactam/transpept-like"/>
</dbReference>
<dbReference type="PANTHER" id="PTHR46825:SF15">
    <property type="entry name" value="BETA-LACTAMASE-RELATED DOMAIN-CONTAINING PROTEIN"/>
    <property type="match status" value="1"/>
</dbReference>
<dbReference type="Proteomes" id="UP000831495">
    <property type="component" value="Chromosome"/>
</dbReference>
<dbReference type="RefSeq" id="WP_249514030.1">
    <property type="nucleotide sequence ID" value="NZ_CP093366.1"/>
</dbReference>
<name>A0ABY4P7Y1_9LACO</name>
<gene>
    <name evidence="2" type="ORF">MOO45_06050</name>
</gene>
<keyword evidence="3" id="KW-1185">Reference proteome</keyword>
<evidence type="ECO:0000259" key="1">
    <source>
        <dbReference type="Pfam" id="PF00144"/>
    </source>
</evidence>
<sequence>MNFEQLSSELAQTIQQFHLPACGVGISSHGQTFTQGYGTYDPDWVFPIASISKSFLATTICRLADAKILDLDQPIQQAWSDFQMFDEHATKSLTWRDLLSHRSGLPAHDLMRFTNGPLTLAQVAQKVRYLKPNVDVRYRMQYNNLMFGVLTYALEQVLGTDYYTYLQENLLDLLQLKHTYVHDERSLAPIAPPYFRFTQGRKKITFMSPGHLGGASSMLSMPEDLLAWSQFHLYNYQKHDANNLAQMYKPQVVMTPSRPFAKPQFSAYGFGMMMETYRGYKYFYHSGSFIGYCAMLGFVPDLDLSFVMLTNMDSTNATFAVPYQIIDAAAGLDKVDWSQKIRYIERQNKAQQKAKEQAQFGDTKFEVASHSRWLGTYQHPGYGTIELRDYKGQLVAKFGTMTCAVVQDLKGKLFIDAPLLHQLIALKINNRNLQLLAEPALGTMTTFEKI</sequence>
<dbReference type="SUPFAM" id="SSF56601">
    <property type="entry name" value="beta-lactamase/transpeptidase-like"/>
    <property type="match status" value="1"/>
</dbReference>
<dbReference type="GO" id="GO:0016787">
    <property type="term" value="F:hydrolase activity"/>
    <property type="evidence" value="ECO:0007669"/>
    <property type="project" value="UniProtKB-KW"/>
</dbReference>
<dbReference type="InterPro" id="IPR050491">
    <property type="entry name" value="AmpC-like"/>
</dbReference>
<accession>A0ABY4P7Y1</accession>
<keyword evidence="2" id="KW-0378">Hydrolase</keyword>
<evidence type="ECO:0000313" key="3">
    <source>
        <dbReference type="Proteomes" id="UP000831495"/>
    </source>
</evidence>
<reference evidence="2" key="1">
    <citation type="journal article" date="2022" name="Int. J. Syst. Evol. Microbiol.">
        <title>Apilactobacillus apisilvae sp. nov., Nicolia spurrieriana gen. nov. sp. nov., Bombilactobacillus folatiphilus sp. nov. and Bombilactobacillus thymidiniphilus sp. nov., four new lactic acid bacterial isolates from stingless bees Tetragonula carbonaria and Austroplebeia australis.</title>
        <authorList>
            <person name="Oliphant S.A."/>
            <person name="Watson-Haigh N.S."/>
            <person name="Sumby K.M."/>
            <person name="Gardner J."/>
            <person name="Groom S."/>
            <person name="Jiranek V."/>
        </authorList>
    </citation>
    <scope>NUCLEOTIDE SEQUENCE</scope>
    <source>
        <strain evidence="2">SG4_D2</strain>
    </source>
</reference>
<dbReference type="EMBL" id="CP093366">
    <property type="protein sequence ID" value="UQS81762.1"/>
    <property type="molecule type" value="Genomic_DNA"/>
</dbReference>
<protein>
    <submittedName>
        <fullName evidence="2">Serine hydrolase</fullName>
    </submittedName>
</protein>
<dbReference type="InterPro" id="IPR001466">
    <property type="entry name" value="Beta-lactam-related"/>
</dbReference>